<name>A0A699ZYA3_HAELA</name>
<feature type="compositionally biased region" description="Basic and acidic residues" evidence="1">
    <location>
        <begin position="41"/>
        <end position="57"/>
    </location>
</feature>
<comment type="caution">
    <text evidence="2">The sequence shown here is derived from an EMBL/GenBank/DDBJ whole genome shotgun (WGS) entry which is preliminary data.</text>
</comment>
<evidence type="ECO:0000256" key="1">
    <source>
        <dbReference type="SAM" id="MobiDB-lite"/>
    </source>
</evidence>
<dbReference type="EMBL" id="BLLF01002337">
    <property type="protein sequence ID" value="GFH23694.1"/>
    <property type="molecule type" value="Genomic_DNA"/>
</dbReference>
<gene>
    <name evidence="2" type="ORF">HaLaN_21348</name>
</gene>
<proteinExistence type="predicted"/>
<dbReference type="Proteomes" id="UP000485058">
    <property type="component" value="Unassembled WGS sequence"/>
</dbReference>
<protein>
    <submittedName>
        <fullName evidence="2">Uncharacterized protein</fullName>
    </submittedName>
</protein>
<evidence type="ECO:0000313" key="3">
    <source>
        <dbReference type="Proteomes" id="UP000485058"/>
    </source>
</evidence>
<evidence type="ECO:0000313" key="2">
    <source>
        <dbReference type="EMBL" id="GFH23694.1"/>
    </source>
</evidence>
<reference evidence="2 3" key="1">
    <citation type="submission" date="2020-02" db="EMBL/GenBank/DDBJ databases">
        <title>Draft genome sequence of Haematococcus lacustris strain NIES-144.</title>
        <authorList>
            <person name="Morimoto D."/>
            <person name="Nakagawa S."/>
            <person name="Yoshida T."/>
            <person name="Sawayama S."/>
        </authorList>
    </citation>
    <scope>NUCLEOTIDE SEQUENCE [LARGE SCALE GENOMIC DNA]</scope>
    <source>
        <strain evidence="2 3">NIES-144</strain>
    </source>
</reference>
<dbReference type="AlphaFoldDB" id="A0A699ZYA3"/>
<feature type="compositionally biased region" description="Low complexity" evidence="1">
    <location>
        <begin position="13"/>
        <end position="24"/>
    </location>
</feature>
<sequence length="130" mass="13223">MTQPRGAPSPSPTTLQLALQGTTGRPSAAQRLAPFPADQLSSDREAEGQELGGREGPDPGLGAGQGVTQTLVTPGGDLVVALEQRLRGMAALDLVDVVVALADLHHSPGPSTSSSSFDYPCDLTGHVAIS</sequence>
<keyword evidence="3" id="KW-1185">Reference proteome</keyword>
<feature type="region of interest" description="Disordered" evidence="1">
    <location>
        <begin position="1"/>
        <end position="70"/>
    </location>
</feature>
<organism evidence="2 3">
    <name type="scientific">Haematococcus lacustris</name>
    <name type="common">Green alga</name>
    <name type="synonym">Haematococcus pluvialis</name>
    <dbReference type="NCBI Taxonomy" id="44745"/>
    <lineage>
        <taxon>Eukaryota</taxon>
        <taxon>Viridiplantae</taxon>
        <taxon>Chlorophyta</taxon>
        <taxon>core chlorophytes</taxon>
        <taxon>Chlorophyceae</taxon>
        <taxon>CS clade</taxon>
        <taxon>Chlamydomonadales</taxon>
        <taxon>Haematococcaceae</taxon>
        <taxon>Haematococcus</taxon>
    </lineage>
</organism>
<accession>A0A699ZYA3</accession>